<keyword evidence="2" id="KW-1185">Reference proteome</keyword>
<organism evidence="1 2">
    <name type="scientific">Chitinophaga agrisoli</name>
    <dbReference type="NCBI Taxonomy" id="2607653"/>
    <lineage>
        <taxon>Bacteria</taxon>
        <taxon>Pseudomonadati</taxon>
        <taxon>Bacteroidota</taxon>
        <taxon>Chitinophagia</taxon>
        <taxon>Chitinophagales</taxon>
        <taxon>Chitinophagaceae</taxon>
        <taxon>Chitinophaga</taxon>
    </lineage>
</organism>
<dbReference type="Proteomes" id="UP000324611">
    <property type="component" value="Unassembled WGS sequence"/>
</dbReference>
<name>A0A5B2VSB5_9BACT</name>
<dbReference type="EMBL" id="VUOC01000003">
    <property type="protein sequence ID" value="KAA2241528.1"/>
    <property type="molecule type" value="Genomic_DNA"/>
</dbReference>
<dbReference type="RefSeq" id="WP_149839042.1">
    <property type="nucleotide sequence ID" value="NZ_VUOC01000003.1"/>
</dbReference>
<proteinExistence type="predicted"/>
<gene>
    <name evidence="1" type="ORF">F0L74_16670</name>
</gene>
<sequence length="349" mass="40403">MGNEKEKKAIKLSGEALRLYKQITTFVIDVKTIQGTIPLNSSKVVVRDDVLTELLGCERGSAKNYWGTEETHSSFSDKAIQLFNKNVEAFFEQIPQLQVKLNDELKEAQIRPKAGHTSYTEIKKQLSIVDEFPIIKAAYENWKKLQFGIDASLQNIEICLGNFFRAISEREAEKIWIFMSDDFKRRSIGEHNKEKYREIFEADTLPSKIFLDHITVLNQHKIECIASCEINVGRLKSLQQVKFKDHALENIGEIGSLVQNVFNQMKEHATEEQKEMMQRVSLSFDAEGDKWRWSGFRLNNLDVADLVLDPFKEVIIRIYEFSFVQINDTWLVDNVLFQSEAHASEEEKE</sequence>
<evidence type="ECO:0000313" key="1">
    <source>
        <dbReference type="EMBL" id="KAA2241528.1"/>
    </source>
</evidence>
<reference evidence="1 2" key="2">
    <citation type="submission" date="2019-09" db="EMBL/GenBank/DDBJ databases">
        <authorList>
            <person name="Jin C."/>
        </authorList>
    </citation>
    <scope>NUCLEOTIDE SEQUENCE [LARGE SCALE GENOMIC DNA]</scope>
    <source>
        <strain evidence="1 2">BN140078</strain>
    </source>
</reference>
<reference evidence="1 2" key="1">
    <citation type="submission" date="2019-09" db="EMBL/GenBank/DDBJ databases">
        <title>Chitinophaga ginsengihumi sp. nov., isolated from soil of ginseng rhizosphere.</title>
        <authorList>
            <person name="Lee J."/>
        </authorList>
    </citation>
    <scope>NUCLEOTIDE SEQUENCE [LARGE SCALE GENOMIC DNA]</scope>
    <source>
        <strain evidence="1 2">BN140078</strain>
    </source>
</reference>
<accession>A0A5B2VSB5</accession>
<protein>
    <submittedName>
        <fullName evidence="1">Uncharacterized protein</fullName>
    </submittedName>
</protein>
<comment type="caution">
    <text evidence="1">The sequence shown here is derived from an EMBL/GenBank/DDBJ whole genome shotgun (WGS) entry which is preliminary data.</text>
</comment>
<evidence type="ECO:0000313" key="2">
    <source>
        <dbReference type="Proteomes" id="UP000324611"/>
    </source>
</evidence>
<dbReference type="AlphaFoldDB" id="A0A5B2VSB5"/>